<name>A0A4R2I0T1_9GAMM</name>
<dbReference type="Proteomes" id="UP000294862">
    <property type="component" value="Unassembled WGS sequence"/>
</dbReference>
<evidence type="ECO:0000313" key="2">
    <source>
        <dbReference type="EMBL" id="TCO36518.1"/>
    </source>
</evidence>
<feature type="transmembrane region" description="Helical" evidence="1">
    <location>
        <begin position="40"/>
        <end position="59"/>
    </location>
</feature>
<comment type="caution">
    <text evidence="2">The sequence shown here is derived from an EMBL/GenBank/DDBJ whole genome shotgun (WGS) entry which is preliminary data.</text>
</comment>
<evidence type="ECO:0000256" key="1">
    <source>
        <dbReference type="SAM" id="Phobius"/>
    </source>
</evidence>
<gene>
    <name evidence="2" type="ORF">EV148_1122</name>
</gene>
<dbReference type="AlphaFoldDB" id="A0A4R2I0T1"/>
<accession>A0A4R2I0T1</accession>
<dbReference type="OrthoDB" id="6064944at2"/>
<keyword evidence="1" id="KW-1133">Transmembrane helix</keyword>
<evidence type="ECO:0000313" key="3">
    <source>
        <dbReference type="Proteomes" id="UP000294862"/>
    </source>
</evidence>
<keyword evidence="1" id="KW-0472">Membrane</keyword>
<keyword evidence="3" id="KW-1185">Reference proteome</keyword>
<proteinExistence type="predicted"/>
<dbReference type="RefSeq" id="WP_131999961.1">
    <property type="nucleotide sequence ID" value="NZ_JACGXM010000003.1"/>
</dbReference>
<keyword evidence="1" id="KW-0812">Transmembrane</keyword>
<reference evidence="2 3" key="1">
    <citation type="journal article" date="2015" name="Stand. Genomic Sci.">
        <title>Genomic Encyclopedia of Bacterial and Archaeal Type Strains, Phase III: the genomes of soil and plant-associated and newly described type strains.</title>
        <authorList>
            <person name="Whitman W.B."/>
            <person name="Woyke T."/>
            <person name="Klenk H.P."/>
            <person name="Zhou Y."/>
            <person name="Lilburn T.G."/>
            <person name="Beck B.J."/>
            <person name="De Vos P."/>
            <person name="Vandamme P."/>
            <person name="Eisen J.A."/>
            <person name="Garrity G."/>
            <person name="Hugenholtz P."/>
            <person name="Kyrpides N.C."/>
        </authorList>
    </citation>
    <scope>NUCLEOTIDE SEQUENCE [LARGE SCALE GENOMIC DNA]</scope>
    <source>
        <strain evidence="2 3">A3</strain>
    </source>
</reference>
<dbReference type="EMBL" id="SLWQ01000012">
    <property type="protein sequence ID" value="TCO36518.1"/>
    <property type="molecule type" value="Genomic_DNA"/>
</dbReference>
<sequence length="60" mass="6850">MFKIIGIFVLLYVAHAVATGRVLAKSGIRMREVLREESPRYYWTVVVIYAALSLALFTVF</sequence>
<evidence type="ECO:0008006" key="4">
    <source>
        <dbReference type="Google" id="ProtNLM"/>
    </source>
</evidence>
<organism evidence="2 3">
    <name type="scientific">Dokdonella fugitiva</name>
    <dbReference type="NCBI Taxonomy" id="328517"/>
    <lineage>
        <taxon>Bacteria</taxon>
        <taxon>Pseudomonadati</taxon>
        <taxon>Pseudomonadota</taxon>
        <taxon>Gammaproteobacteria</taxon>
        <taxon>Lysobacterales</taxon>
        <taxon>Rhodanobacteraceae</taxon>
        <taxon>Dokdonella</taxon>
    </lineage>
</organism>
<protein>
    <recommendedName>
        <fullName evidence="4">NnrU protein</fullName>
    </recommendedName>
</protein>